<dbReference type="SUPFAM" id="SSF56281">
    <property type="entry name" value="Metallo-hydrolase/oxidoreductase"/>
    <property type="match status" value="1"/>
</dbReference>
<dbReference type="Pfam" id="PF00753">
    <property type="entry name" value="Lactamase_B"/>
    <property type="match status" value="1"/>
</dbReference>
<name>A0A3N6PKX1_NATCH</name>
<organism evidence="2 3">
    <name type="scientific">Natrarchaeobius chitinivorans</name>
    <dbReference type="NCBI Taxonomy" id="1679083"/>
    <lineage>
        <taxon>Archaea</taxon>
        <taxon>Methanobacteriati</taxon>
        <taxon>Methanobacteriota</taxon>
        <taxon>Stenosarchaea group</taxon>
        <taxon>Halobacteria</taxon>
        <taxon>Halobacteriales</taxon>
        <taxon>Natrialbaceae</taxon>
        <taxon>Natrarchaeobius</taxon>
    </lineage>
</organism>
<dbReference type="InterPro" id="IPR036866">
    <property type="entry name" value="RibonucZ/Hydroxyglut_hydro"/>
</dbReference>
<reference evidence="2 3" key="1">
    <citation type="submission" date="2018-10" db="EMBL/GenBank/DDBJ databases">
        <title>Natrarchaeobius chitinivorans gen. nov., sp. nov., and Natrarchaeobius haloalkaliphilus sp. nov., alkaliphilic, chitin-utilizing haloarchaea from hypersaline alkaline lakes.</title>
        <authorList>
            <person name="Sorokin D.Y."/>
            <person name="Elcheninov A.G."/>
            <person name="Kostrikina N.A."/>
            <person name="Bale N.J."/>
            <person name="Sinninghe Damste J.S."/>
            <person name="Khijniak T.V."/>
            <person name="Kublanov I.V."/>
            <person name="Toshchakov S.V."/>
        </authorList>
    </citation>
    <scope>NUCLEOTIDE SEQUENCE [LARGE SCALE GENOMIC DNA]</scope>
    <source>
        <strain evidence="2 3">AArcht7</strain>
    </source>
</reference>
<keyword evidence="2" id="KW-0378">Hydrolase</keyword>
<dbReference type="GO" id="GO:0016787">
    <property type="term" value="F:hydrolase activity"/>
    <property type="evidence" value="ECO:0007669"/>
    <property type="project" value="UniProtKB-KW"/>
</dbReference>
<dbReference type="PANTHER" id="PTHR42951">
    <property type="entry name" value="METALLO-BETA-LACTAMASE DOMAIN-CONTAINING"/>
    <property type="match status" value="1"/>
</dbReference>
<protein>
    <submittedName>
        <fullName evidence="2">MBL fold metallo-hydrolase</fullName>
    </submittedName>
</protein>
<sequence length="213" mass="23635">MDEVLPDVYDVTVSESDGRRMRVYLLNRTVPTLVDTGFAETTDALFDGIEAIGTEPERLIVTHGDSDHVGGYDAVVEEYDLETWVPEETDLDSSVEPDKRYGHGDEIGPFEAVHTPGHQPDNYALVDEDAALLVPGDAVFGADFRGLPEGYLVAPPALYSDDVNEAERSMERLLEYEFDAVLVFHGSAVLEGGYDRLDEFVNFPGKPEWATYR</sequence>
<gene>
    <name evidence="2" type="ORF">EA472_14280</name>
</gene>
<evidence type="ECO:0000259" key="1">
    <source>
        <dbReference type="SMART" id="SM00849"/>
    </source>
</evidence>
<dbReference type="InterPro" id="IPR001279">
    <property type="entry name" value="Metallo-B-lactamas"/>
</dbReference>
<dbReference type="Gene3D" id="3.60.15.10">
    <property type="entry name" value="Ribonuclease Z/Hydroxyacylglutathione hydrolase-like"/>
    <property type="match status" value="1"/>
</dbReference>
<dbReference type="AlphaFoldDB" id="A0A3N6PKX1"/>
<comment type="caution">
    <text evidence="2">The sequence shown here is derived from an EMBL/GenBank/DDBJ whole genome shotgun (WGS) entry which is preliminary data.</text>
</comment>
<dbReference type="PANTHER" id="PTHR42951:SF17">
    <property type="entry name" value="METALLO-BETA-LACTAMASE DOMAIN-CONTAINING PROTEIN"/>
    <property type="match status" value="1"/>
</dbReference>
<feature type="domain" description="Metallo-beta-lactamase" evidence="1">
    <location>
        <begin position="28"/>
        <end position="185"/>
    </location>
</feature>
<accession>A0A3N6PKX1</accession>
<evidence type="ECO:0000313" key="2">
    <source>
        <dbReference type="EMBL" id="RQG99485.1"/>
    </source>
</evidence>
<dbReference type="EMBL" id="REFZ01000009">
    <property type="protein sequence ID" value="RQG99485.1"/>
    <property type="molecule type" value="Genomic_DNA"/>
</dbReference>
<dbReference type="Proteomes" id="UP000281431">
    <property type="component" value="Unassembled WGS sequence"/>
</dbReference>
<dbReference type="SMART" id="SM00849">
    <property type="entry name" value="Lactamase_B"/>
    <property type="match status" value="1"/>
</dbReference>
<proteinExistence type="predicted"/>
<evidence type="ECO:0000313" key="3">
    <source>
        <dbReference type="Proteomes" id="UP000281431"/>
    </source>
</evidence>
<dbReference type="InterPro" id="IPR050855">
    <property type="entry name" value="NDM-1-like"/>
</dbReference>
<keyword evidence="3" id="KW-1185">Reference proteome</keyword>